<protein>
    <submittedName>
        <fullName evidence="2">Uncharacterized protein</fullName>
    </submittedName>
</protein>
<proteinExistence type="predicted"/>
<organism evidence="2">
    <name type="scientific">Arundo donax</name>
    <name type="common">Giant reed</name>
    <name type="synonym">Donax arundinaceus</name>
    <dbReference type="NCBI Taxonomy" id="35708"/>
    <lineage>
        <taxon>Eukaryota</taxon>
        <taxon>Viridiplantae</taxon>
        <taxon>Streptophyta</taxon>
        <taxon>Embryophyta</taxon>
        <taxon>Tracheophyta</taxon>
        <taxon>Spermatophyta</taxon>
        <taxon>Magnoliopsida</taxon>
        <taxon>Liliopsida</taxon>
        <taxon>Poales</taxon>
        <taxon>Poaceae</taxon>
        <taxon>PACMAD clade</taxon>
        <taxon>Arundinoideae</taxon>
        <taxon>Arundineae</taxon>
        <taxon>Arundo</taxon>
    </lineage>
</organism>
<evidence type="ECO:0000256" key="1">
    <source>
        <dbReference type="SAM" id="MobiDB-lite"/>
    </source>
</evidence>
<accession>A0A0A9B8K5</accession>
<feature type="region of interest" description="Disordered" evidence="1">
    <location>
        <begin position="1"/>
        <end position="28"/>
    </location>
</feature>
<evidence type="ECO:0000313" key="2">
    <source>
        <dbReference type="EMBL" id="JAD59641.1"/>
    </source>
</evidence>
<name>A0A0A9B8K5_ARUDO</name>
<reference evidence="2" key="1">
    <citation type="submission" date="2014-09" db="EMBL/GenBank/DDBJ databases">
        <authorList>
            <person name="Magalhaes I.L.F."/>
            <person name="Oliveira U."/>
            <person name="Santos F.R."/>
            <person name="Vidigal T.H.D.A."/>
            <person name="Brescovit A.D."/>
            <person name="Santos A.J."/>
        </authorList>
    </citation>
    <scope>NUCLEOTIDE SEQUENCE</scope>
    <source>
        <tissue evidence="2">Shoot tissue taken approximately 20 cm above the soil surface</tissue>
    </source>
</reference>
<feature type="compositionally biased region" description="Polar residues" evidence="1">
    <location>
        <begin position="17"/>
        <end position="28"/>
    </location>
</feature>
<dbReference type="AlphaFoldDB" id="A0A0A9B8K5"/>
<sequence>MPESNWPSAAVPCSPHGRSTSSSPMTID</sequence>
<reference evidence="2" key="2">
    <citation type="journal article" date="2015" name="Data Brief">
        <title>Shoot transcriptome of the giant reed, Arundo donax.</title>
        <authorList>
            <person name="Barrero R.A."/>
            <person name="Guerrero F.D."/>
            <person name="Moolhuijzen P."/>
            <person name="Goolsby J.A."/>
            <person name="Tidwell J."/>
            <person name="Bellgard S.E."/>
            <person name="Bellgard M.I."/>
        </authorList>
    </citation>
    <scope>NUCLEOTIDE SEQUENCE</scope>
    <source>
        <tissue evidence="2">Shoot tissue taken approximately 20 cm above the soil surface</tissue>
    </source>
</reference>
<dbReference type="EMBL" id="GBRH01238254">
    <property type="protein sequence ID" value="JAD59641.1"/>
    <property type="molecule type" value="Transcribed_RNA"/>
</dbReference>